<feature type="region of interest" description="Disordered" evidence="1">
    <location>
        <begin position="490"/>
        <end position="556"/>
    </location>
</feature>
<evidence type="ECO:0000313" key="4">
    <source>
        <dbReference type="Proteomes" id="UP000464624"/>
    </source>
</evidence>
<dbReference type="PANTHER" id="PTHR48050:SF13">
    <property type="entry name" value="STEROL 3-BETA-GLUCOSYLTRANSFERASE UGT80A2"/>
    <property type="match status" value="1"/>
</dbReference>
<reference evidence="3 4" key="1">
    <citation type="submission" date="2019-12" db="EMBL/GenBank/DDBJ databases">
        <title>Complete genome sequence of Mycolicibacterium xenopi str. JCM15661T.</title>
        <authorList>
            <person name="Yoshida M."/>
            <person name="Fukano H."/>
            <person name="Asakura T."/>
            <person name="Hoshino Y."/>
        </authorList>
    </citation>
    <scope>NUCLEOTIDE SEQUENCE [LARGE SCALE GENOMIC DNA]</scope>
    <source>
        <strain evidence="3 4">JCM 15661T</strain>
    </source>
</reference>
<proteinExistence type="predicted"/>
<feature type="domain" description="Erythromycin biosynthesis protein CIII-like C-terminal" evidence="2">
    <location>
        <begin position="276"/>
        <end position="389"/>
    </location>
</feature>
<accession>A0AAD1M2U5</accession>
<dbReference type="CDD" id="cd03784">
    <property type="entry name" value="GT1_Gtf-like"/>
    <property type="match status" value="1"/>
</dbReference>
<dbReference type="AlphaFoldDB" id="A0AAD1M2U5"/>
<dbReference type="Gene3D" id="3.40.50.2000">
    <property type="entry name" value="Glycogen Phosphorylase B"/>
    <property type="match status" value="2"/>
</dbReference>
<organism evidence="3 4">
    <name type="scientific">Mycobacterium xenopi</name>
    <dbReference type="NCBI Taxonomy" id="1789"/>
    <lineage>
        <taxon>Bacteria</taxon>
        <taxon>Bacillati</taxon>
        <taxon>Actinomycetota</taxon>
        <taxon>Actinomycetes</taxon>
        <taxon>Mycobacteriales</taxon>
        <taxon>Mycobacteriaceae</taxon>
        <taxon>Mycobacterium</taxon>
    </lineage>
</organism>
<dbReference type="GO" id="GO:0016758">
    <property type="term" value="F:hexosyltransferase activity"/>
    <property type="evidence" value="ECO:0007669"/>
    <property type="project" value="UniProtKB-ARBA"/>
</dbReference>
<dbReference type="PANTHER" id="PTHR48050">
    <property type="entry name" value="STEROL 3-BETA-GLUCOSYLTRANSFERASE"/>
    <property type="match status" value="1"/>
</dbReference>
<dbReference type="Proteomes" id="UP000464624">
    <property type="component" value="Chromosome"/>
</dbReference>
<feature type="compositionally biased region" description="Low complexity" evidence="1">
    <location>
        <begin position="405"/>
        <end position="414"/>
    </location>
</feature>
<dbReference type="KEGG" id="mxe:MYXE_43240"/>
<dbReference type="Pfam" id="PF06722">
    <property type="entry name" value="EryCIII-like_C"/>
    <property type="match status" value="1"/>
</dbReference>
<dbReference type="SUPFAM" id="SSF53756">
    <property type="entry name" value="UDP-Glycosyltransferase/glycogen phosphorylase"/>
    <property type="match status" value="1"/>
</dbReference>
<dbReference type="InterPro" id="IPR002213">
    <property type="entry name" value="UDP_glucos_trans"/>
</dbReference>
<evidence type="ECO:0000259" key="2">
    <source>
        <dbReference type="Pfam" id="PF06722"/>
    </source>
</evidence>
<feature type="region of interest" description="Disordered" evidence="1">
    <location>
        <begin position="602"/>
        <end position="631"/>
    </location>
</feature>
<protein>
    <recommendedName>
        <fullName evidence="2">Erythromycin biosynthesis protein CIII-like C-terminal domain-containing protein</fullName>
    </recommendedName>
</protein>
<dbReference type="InterPro" id="IPR010610">
    <property type="entry name" value="EryCIII-like_C"/>
</dbReference>
<dbReference type="GO" id="GO:0017000">
    <property type="term" value="P:antibiotic biosynthetic process"/>
    <property type="evidence" value="ECO:0007669"/>
    <property type="project" value="UniProtKB-ARBA"/>
</dbReference>
<name>A0AAD1M2U5_MYCXE</name>
<evidence type="ECO:0000313" key="3">
    <source>
        <dbReference type="EMBL" id="BBU24534.1"/>
    </source>
</evidence>
<gene>
    <name evidence="3" type="ORF">MYXE_43240</name>
</gene>
<feature type="region of interest" description="Disordered" evidence="1">
    <location>
        <begin position="405"/>
        <end position="447"/>
    </location>
</feature>
<feature type="compositionally biased region" description="Low complexity" evidence="1">
    <location>
        <begin position="425"/>
        <end position="437"/>
    </location>
</feature>
<dbReference type="GO" id="GO:0008194">
    <property type="term" value="F:UDP-glycosyltransferase activity"/>
    <property type="evidence" value="ECO:0007669"/>
    <property type="project" value="InterPro"/>
</dbReference>
<feature type="compositionally biased region" description="Basic and acidic residues" evidence="1">
    <location>
        <begin position="438"/>
        <end position="447"/>
    </location>
</feature>
<feature type="compositionally biased region" description="Basic residues" evidence="1">
    <location>
        <begin position="415"/>
        <end position="424"/>
    </location>
</feature>
<evidence type="ECO:0000256" key="1">
    <source>
        <dbReference type="SAM" id="MobiDB-lite"/>
    </source>
</evidence>
<sequence>MSVILAYGSPSLGHLFPLCALLSELVARGHQVHLRTMAAGVVDARRIGVKAQAVDPRIEAIVGRDWTTRNALDVLKMSIDVFCRRAALEVDDLRGAIELVCPDVVIVDANCWGAMSFADAKTLRWGVFSPFTPFLRSPGVPPFGPGLRPWPGTLGRIRDAAVRPVVAHLFDRRILPPLNAIRSRLGAPAVRSVDEFLRRAPLLLAVGGEPLEYPHPGWGDSVHLIGACAFEPAPSTAPAWLSRIEQPLVLVSTSSIRQADTVLGATALEALAGEPVHVVATFPAGIPAGMPRTPNATVCQYVSHRAVLARAVCAITHGGMGTTQKALDCGVPVCVVPFARDQAEVARRVEMARCGTRLPAKKLTARRLRASMYEAMTMTDGARRVAAGFAATGGVARGADLIESRLLSQPPRRSSSTRRRRVGRRSALAAPRQAARRGAGEHQPGHARRYECEQLQGPGRVGRVEHSFDVMVDESALIQRTHLRLFASHILQPRQRARGGPSDHGHPPHHGRHVQPDGARPAQRQKSSARHVDQVREMGSGRYDDDGAVQKSHGDAQVSVKVDATVADPASMHLPSARPQSAPTIKRCTIDACGQHWKRGTPTAMKRLAPEATARQTPTLQLGRRGRVERR</sequence>
<dbReference type="EMBL" id="AP022314">
    <property type="protein sequence ID" value="BBU24534.1"/>
    <property type="molecule type" value="Genomic_DNA"/>
</dbReference>
<dbReference type="InterPro" id="IPR050426">
    <property type="entry name" value="Glycosyltransferase_28"/>
</dbReference>